<evidence type="ECO:0008006" key="3">
    <source>
        <dbReference type="Google" id="ProtNLM"/>
    </source>
</evidence>
<dbReference type="Proteomes" id="UP001160148">
    <property type="component" value="Unassembled WGS sequence"/>
</dbReference>
<comment type="caution">
    <text evidence="1">The sequence shown here is derived from an EMBL/GenBank/DDBJ whole genome shotgun (WGS) entry which is preliminary data.</text>
</comment>
<dbReference type="AlphaFoldDB" id="A0AAV0XQJ2"/>
<name>A0AAV0XQJ2_9HEMI</name>
<reference evidence="1 2" key="1">
    <citation type="submission" date="2023-01" db="EMBL/GenBank/DDBJ databases">
        <authorList>
            <person name="Whitehead M."/>
        </authorList>
    </citation>
    <scope>NUCLEOTIDE SEQUENCE [LARGE SCALE GENOMIC DNA]</scope>
</reference>
<keyword evidence="2" id="KW-1185">Reference proteome</keyword>
<accession>A0AAV0XQJ2</accession>
<organism evidence="1 2">
    <name type="scientific">Macrosiphum euphorbiae</name>
    <name type="common">potato aphid</name>
    <dbReference type="NCBI Taxonomy" id="13131"/>
    <lineage>
        <taxon>Eukaryota</taxon>
        <taxon>Metazoa</taxon>
        <taxon>Ecdysozoa</taxon>
        <taxon>Arthropoda</taxon>
        <taxon>Hexapoda</taxon>
        <taxon>Insecta</taxon>
        <taxon>Pterygota</taxon>
        <taxon>Neoptera</taxon>
        <taxon>Paraneoptera</taxon>
        <taxon>Hemiptera</taxon>
        <taxon>Sternorrhyncha</taxon>
        <taxon>Aphidomorpha</taxon>
        <taxon>Aphidoidea</taxon>
        <taxon>Aphididae</taxon>
        <taxon>Macrosiphini</taxon>
        <taxon>Macrosiphum</taxon>
    </lineage>
</organism>
<protein>
    <recommendedName>
        <fullName evidence="3">Transposase</fullName>
    </recommendedName>
</protein>
<evidence type="ECO:0000313" key="2">
    <source>
        <dbReference type="Proteomes" id="UP001160148"/>
    </source>
</evidence>
<dbReference type="EMBL" id="CARXXK010000228">
    <property type="protein sequence ID" value="CAI6370112.1"/>
    <property type="molecule type" value="Genomic_DNA"/>
</dbReference>
<sequence length="139" mass="15730">MHNKKNRFIKKYNAYMINYSITLKPVPGSLDIVSLNALLEDGLENMISNIKKITNFTDCDIVNLHADNPKFFSPISTDNMASNVSGRKILNKICSILTSDQSVNIDETVFNFQVVIMPKGGKPKPSWEYLDLFTKNKNV</sequence>
<proteinExistence type="predicted"/>
<evidence type="ECO:0000313" key="1">
    <source>
        <dbReference type="EMBL" id="CAI6370112.1"/>
    </source>
</evidence>
<gene>
    <name evidence="1" type="ORF">MEUPH1_LOCUS24271</name>
</gene>